<feature type="compositionally biased region" description="Low complexity" evidence="1">
    <location>
        <begin position="10"/>
        <end position="32"/>
    </location>
</feature>
<organism evidence="2 3">
    <name type="scientific">Chlamydomonas incerta</name>
    <dbReference type="NCBI Taxonomy" id="51695"/>
    <lineage>
        <taxon>Eukaryota</taxon>
        <taxon>Viridiplantae</taxon>
        <taxon>Chlorophyta</taxon>
        <taxon>core chlorophytes</taxon>
        <taxon>Chlorophyceae</taxon>
        <taxon>CS clade</taxon>
        <taxon>Chlamydomonadales</taxon>
        <taxon>Chlamydomonadaceae</taxon>
        <taxon>Chlamydomonas</taxon>
    </lineage>
</organism>
<dbReference type="OrthoDB" id="546301at2759"/>
<accession>A0A835SXQ4</accession>
<feature type="region of interest" description="Disordered" evidence="1">
    <location>
        <begin position="1"/>
        <end position="45"/>
    </location>
</feature>
<evidence type="ECO:0000313" key="2">
    <source>
        <dbReference type="EMBL" id="KAG2435099.1"/>
    </source>
</evidence>
<reference evidence="2" key="1">
    <citation type="journal article" date="2020" name="bioRxiv">
        <title>Comparative genomics of Chlamydomonas.</title>
        <authorList>
            <person name="Craig R.J."/>
            <person name="Hasan A.R."/>
            <person name="Ness R.W."/>
            <person name="Keightley P.D."/>
        </authorList>
    </citation>
    <scope>NUCLEOTIDE SEQUENCE</scope>
    <source>
        <strain evidence="2">SAG 7.73</strain>
    </source>
</reference>
<dbReference type="InterPro" id="IPR038763">
    <property type="entry name" value="DHH_sf"/>
</dbReference>
<comment type="caution">
    <text evidence="2">The sequence shown here is derived from an EMBL/GenBank/DDBJ whole genome shotgun (WGS) entry which is preliminary data.</text>
</comment>
<protein>
    <submittedName>
        <fullName evidence="2">Uncharacterized protein</fullName>
    </submittedName>
</protein>
<dbReference type="AlphaFoldDB" id="A0A835SXQ4"/>
<feature type="compositionally biased region" description="Low complexity" evidence="1">
    <location>
        <begin position="385"/>
        <end position="402"/>
    </location>
</feature>
<keyword evidence="3" id="KW-1185">Reference proteome</keyword>
<feature type="compositionally biased region" description="Gly residues" evidence="1">
    <location>
        <begin position="125"/>
        <end position="139"/>
    </location>
</feature>
<feature type="region of interest" description="Disordered" evidence="1">
    <location>
        <begin position="233"/>
        <end position="270"/>
    </location>
</feature>
<name>A0A835SXQ4_CHLIN</name>
<sequence>MPSGTSRDTAAAGAPAGFKAPRKQQATQPAAPGSGGGTGTTGTAIPVQMLARARACFGPDWPAPRKAMQAGAAFLNEALWGRPPTPPFPSLASGCSSDPGGGASSFNGSGSSGSGSSTTAAGAAEGAGSGSSSGSGGSGSRPLQRHGRRRVVIVPDKDVDGLAAGAVLLRTLSALIREAQQQRRPGAADVEVEVVHIGKGENVFQPQVAARLAAAAPTALVLLDMGSRAGRSSGPGPVLRLPLPPVDPASPASEQPRGKEDEMPAGGSAAHDGAVSAAAVAVANAAAVCAASGGGGGLAVPTLLIDHHKPEGFPEGAVAVSAFGCTPVATSALLTWCVCAQLHPPLAAPNAWLAVLGTLGDLGEEGMGAFSGAGGGAAAGAASSAAGGADGGTSSDDGVAQGAAGGVSSGASSGAAAAAGRAALPELDAVYRAGRKTHFKDAVALLNAARRSPACDVAGAWATLCAAQQPADISKGDVPGAAALRAARAGLKDEMDRLAATPPRFSSDGALALLAVDSDWKVHPLLPQRWAYRLGSQDHRGRMRAVMCANRGYMPGRVHFSIRRVAGPGGAGVDLISQLQGLVAQRCALVALADTPLAGLGGRLGADFARDHPEATGGMLAAEDFAQLMLLAGFTADVAYGAAGIAVGPEQQQLAGAAAAALQSLEQAGQGDAGASASGGPACTPGAHSGGKKMTCGGGRSSAGGASDAKQRKLTDFMPARPNQAAAPDVS</sequence>
<evidence type="ECO:0000313" key="3">
    <source>
        <dbReference type="Proteomes" id="UP000650467"/>
    </source>
</evidence>
<feature type="compositionally biased region" description="Low complexity" evidence="1">
    <location>
        <begin position="104"/>
        <end position="124"/>
    </location>
</feature>
<dbReference type="PANTHER" id="PTHR30255:SF2">
    <property type="entry name" value="SINGLE-STRANDED-DNA-SPECIFIC EXONUCLEASE RECJ"/>
    <property type="match status" value="1"/>
</dbReference>
<dbReference type="Proteomes" id="UP000650467">
    <property type="component" value="Unassembled WGS sequence"/>
</dbReference>
<feature type="region of interest" description="Disordered" evidence="1">
    <location>
        <begin position="85"/>
        <end position="150"/>
    </location>
</feature>
<dbReference type="EMBL" id="JAEHOC010000015">
    <property type="protein sequence ID" value="KAG2435099.1"/>
    <property type="molecule type" value="Genomic_DNA"/>
</dbReference>
<dbReference type="PANTHER" id="PTHR30255">
    <property type="entry name" value="SINGLE-STRANDED-DNA-SPECIFIC EXONUCLEASE RECJ"/>
    <property type="match status" value="1"/>
</dbReference>
<dbReference type="InterPro" id="IPR051673">
    <property type="entry name" value="SSDNA_exonuclease_RecJ"/>
</dbReference>
<dbReference type="SUPFAM" id="SSF64182">
    <property type="entry name" value="DHH phosphoesterases"/>
    <property type="match status" value="1"/>
</dbReference>
<gene>
    <name evidence="2" type="ORF">HXX76_007185</name>
</gene>
<evidence type="ECO:0000256" key="1">
    <source>
        <dbReference type="SAM" id="MobiDB-lite"/>
    </source>
</evidence>
<proteinExistence type="predicted"/>
<feature type="compositionally biased region" description="Low complexity" evidence="1">
    <location>
        <begin position="670"/>
        <end position="687"/>
    </location>
</feature>
<feature type="region of interest" description="Disordered" evidence="1">
    <location>
        <begin position="670"/>
        <end position="731"/>
    </location>
</feature>
<feature type="region of interest" description="Disordered" evidence="1">
    <location>
        <begin position="385"/>
        <end position="404"/>
    </location>
</feature>